<proteinExistence type="predicted"/>
<dbReference type="AlphaFoldDB" id="A0A6A6DQP1"/>
<evidence type="ECO:0000313" key="4">
    <source>
        <dbReference type="Proteomes" id="UP000800200"/>
    </source>
</evidence>
<feature type="compositionally biased region" description="Polar residues" evidence="2">
    <location>
        <begin position="173"/>
        <end position="188"/>
    </location>
</feature>
<feature type="compositionally biased region" description="Pro residues" evidence="2">
    <location>
        <begin position="658"/>
        <end position="675"/>
    </location>
</feature>
<feature type="region of interest" description="Disordered" evidence="2">
    <location>
        <begin position="597"/>
        <end position="676"/>
    </location>
</feature>
<feature type="compositionally biased region" description="Basic residues" evidence="2">
    <location>
        <begin position="305"/>
        <end position="314"/>
    </location>
</feature>
<dbReference type="EMBL" id="ML994656">
    <property type="protein sequence ID" value="KAF2180692.1"/>
    <property type="molecule type" value="Genomic_DNA"/>
</dbReference>
<dbReference type="OrthoDB" id="3930784at2759"/>
<name>A0A6A6DQP1_9PEZI</name>
<feature type="compositionally biased region" description="Basic and acidic residues" evidence="2">
    <location>
        <begin position="197"/>
        <end position="208"/>
    </location>
</feature>
<evidence type="ECO:0000313" key="3">
    <source>
        <dbReference type="EMBL" id="KAF2180692.1"/>
    </source>
</evidence>
<feature type="compositionally biased region" description="Basic and acidic residues" evidence="2">
    <location>
        <begin position="141"/>
        <end position="161"/>
    </location>
</feature>
<accession>A0A6A6DQP1</accession>
<feature type="compositionally biased region" description="Basic and acidic residues" evidence="2">
    <location>
        <begin position="46"/>
        <end position="59"/>
    </location>
</feature>
<protein>
    <submittedName>
        <fullName evidence="3">Uncharacterized protein</fullName>
    </submittedName>
</protein>
<feature type="compositionally biased region" description="Polar residues" evidence="2">
    <location>
        <begin position="221"/>
        <end position="231"/>
    </location>
</feature>
<dbReference type="Proteomes" id="UP000800200">
    <property type="component" value="Unassembled WGS sequence"/>
</dbReference>
<sequence>MSPSKDPASKKRPPPIQVPQELPPTLPRVQPGPNAFAIMAKAQGQEMERQREGGDERRSTNQTPVTSPVHGTRPESHLPRSDFKARKHESNMTTMTQLIEHSRAKSPRKSDGHASSTTSRHGSSTRSRRSQRSRQGGASSYKEDDERTLRGHIESRTEKKFFKMMGQIPPTPSTSNSENNGVTVSSFDFSDACKAPDATEKKPEEPIKSPRKKILGMSIPSFMSSASTANQPTPPMPSKAAKVLGTSPSKNRRGIPRPLNAAVRSDTSKSLPVKLYDHHSHSRRPNPHGSMTRKPSEPSPLSRWSHNRTPSRKTHSTEKGVHWKDLKRSGESDIPSPGNGSPPTPPEKDTPPDAKDKKMQVSQVKLTHRTVTKGETQQGQQNQGQHPEDEEATIRLPNFARAEEVIPAERGVSPTKFGPYGAEDYATLIDGEHIQSAHALVDYADGPQNGGHHTAPLEGERNEPLQVNPGPNGRWSEIQAKNHKRYIAGRFNEQLPPAFYSPSNCSIYLENQCFRPSKNIDKDRYLFAFPPRAHSTSMSNIDSRGSIDMIFQGSASEIDPDSNTGKVINAAIEKNAPSPQKGNESSIGRMVMQEIRNKREDSSSQPSSNAQYLQPEQSSSRLTDMLNGVSPSKTGYNTEFYPNPSALPSPLYGNPSQQMPPPMMAPSPMNPPHPHQPGTLADGSNILSHFYMANEHMDVVGRSLYDLVENSKHEQIVTITKKHKETVRMLQERAEDIKTHVNLVGQNVEHMSEQSEVVNSKLDRLIEFIKEEVVGPLAVQANNMADMENEIKAMQKAMQDMQKLMESKSNAIPDQPLIPQATQPYHRSQPSLVGYYGSPSDSGRDGLIRMASTQEIRNDGRFRYGSMNGQNWFRPNQGRENRQEMHPFSVSPPFGNNGPGQFGSGYMGGYLGYNWGGPTDQDYGYNPSDSK</sequence>
<evidence type="ECO:0000256" key="2">
    <source>
        <dbReference type="SAM" id="MobiDB-lite"/>
    </source>
</evidence>
<feature type="coiled-coil region" evidence="1">
    <location>
        <begin position="777"/>
        <end position="811"/>
    </location>
</feature>
<feature type="compositionally biased region" description="Polar residues" evidence="2">
    <location>
        <begin position="603"/>
        <end position="622"/>
    </location>
</feature>
<feature type="compositionally biased region" description="Basic and acidic residues" evidence="2">
    <location>
        <begin position="100"/>
        <end position="112"/>
    </location>
</feature>
<feature type="region of interest" description="Disordered" evidence="2">
    <location>
        <begin position="1"/>
        <end position="391"/>
    </location>
</feature>
<feature type="region of interest" description="Disordered" evidence="2">
    <location>
        <begin position="443"/>
        <end position="472"/>
    </location>
</feature>
<keyword evidence="1" id="KW-0175">Coiled coil</keyword>
<feature type="compositionally biased region" description="Low complexity" evidence="2">
    <location>
        <begin position="113"/>
        <end position="125"/>
    </location>
</feature>
<feature type="compositionally biased region" description="Pro residues" evidence="2">
    <location>
        <begin position="14"/>
        <end position="26"/>
    </location>
</feature>
<gene>
    <name evidence="3" type="ORF">K469DRAFT_753087</name>
</gene>
<reference evidence="3" key="1">
    <citation type="journal article" date="2020" name="Stud. Mycol.">
        <title>101 Dothideomycetes genomes: a test case for predicting lifestyles and emergence of pathogens.</title>
        <authorList>
            <person name="Haridas S."/>
            <person name="Albert R."/>
            <person name="Binder M."/>
            <person name="Bloem J."/>
            <person name="Labutti K."/>
            <person name="Salamov A."/>
            <person name="Andreopoulos B."/>
            <person name="Baker S."/>
            <person name="Barry K."/>
            <person name="Bills G."/>
            <person name="Bluhm B."/>
            <person name="Cannon C."/>
            <person name="Castanera R."/>
            <person name="Culley D."/>
            <person name="Daum C."/>
            <person name="Ezra D."/>
            <person name="Gonzalez J."/>
            <person name="Henrissat B."/>
            <person name="Kuo A."/>
            <person name="Liang C."/>
            <person name="Lipzen A."/>
            <person name="Lutzoni F."/>
            <person name="Magnuson J."/>
            <person name="Mondo S."/>
            <person name="Nolan M."/>
            <person name="Ohm R."/>
            <person name="Pangilinan J."/>
            <person name="Park H.-J."/>
            <person name="Ramirez L."/>
            <person name="Alfaro M."/>
            <person name="Sun H."/>
            <person name="Tritt A."/>
            <person name="Yoshinaga Y."/>
            <person name="Zwiers L.-H."/>
            <person name="Turgeon B."/>
            <person name="Goodwin S."/>
            <person name="Spatafora J."/>
            <person name="Crous P."/>
            <person name="Grigoriev I."/>
        </authorList>
    </citation>
    <scope>NUCLEOTIDE SEQUENCE</scope>
    <source>
        <strain evidence="3">CBS 207.26</strain>
    </source>
</reference>
<organism evidence="3 4">
    <name type="scientific">Zopfia rhizophila CBS 207.26</name>
    <dbReference type="NCBI Taxonomy" id="1314779"/>
    <lineage>
        <taxon>Eukaryota</taxon>
        <taxon>Fungi</taxon>
        <taxon>Dikarya</taxon>
        <taxon>Ascomycota</taxon>
        <taxon>Pezizomycotina</taxon>
        <taxon>Dothideomycetes</taxon>
        <taxon>Dothideomycetes incertae sedis</taxon>
        <taxon>Zopfiaceae</taxon>
        <taxon>Zopfia</taxon>
    </lineage>
</organism>
<dbReference type="PROSITE" id="PS50276">
    <property type="entry name" value="PANCREATIC_HORMONE_2"/>
    <property type="match status" value="1"/>
</dbReference>
<keyword evidence="4" id="KW-1185">Reference proteome</keyword>
<feature type="compositionally biased region" description="Basic and acidic residues" evidence="2">
    <location>
        <begin position="346"/>
        <end position="359"/>
    </location>
</feature>
<feature type="compositionally biased region" description="Basic and acidic residues" evidence="2">
    <location>
        <begin position="72"/>
        <end position="90"/>
    </location>
</feature>
<feature type="compositionally biased region" description="Basic and acidic residues" evidence="2">
    <location>
        <begin position="315"/>
        <end position="331"/>
    </location>
</feature>
<evidence type="ECO:0000256" key="1">
    <source>
        <dbReference type="SAM" id="Coils"/>
    </source>
</evidence>